<organism evidence="4 5">
    <name type="scientific">Candidatus Eisenbergiella merdavium</name>
    <dbReference type="NCBI Taxonomy" id="2838551"/>
    <lineage>
        <taxon>Bacteria</taxon>
        <taxon>Bacillati</taxon>
        <taxon>Bacillota</taxon>
        <taxon>Clostridia</taxon>
        <taxon>Lachnospirales</taxon>
        <taxon>Lachnospiraceae</taxon>
        <taxon>Eisenbergiella</taxon>
    </lineage>
</organism>
<gene>
    <name evidence="4" type="ORF">H9761_02365</name>
</gene>
<evidence type="ECO:0000256" key="2">
    <source>
        <dbReference type="ARBA" id="ARBA00023315"/>
    </source>
</evidence>
<reference evidence="4" key="1">
    <citation type="journal article" date="2021" name="PeerJ">
        <title>Extensive microbial diversity within the chicken gut microbiome revealed by metagenomics and culture.</title>
        <authorList>
            <person name="Gilroy R."/>
            <person name="Ravi A."/>
            <person name="Getino M."/>
            <person name="Pursley I."/>
            <person name="Horton D.L."/>
            <person name="Alikhan N.F."/>
            <person name="Baker D."/>
            <person name="Gharbi K."/>
            <person name="Hall N."/>
            <person name="Watson M."/>
            <person name="Adriaenssens E.M."/>
            <person name="Foster-Nyarko E."/>
            <person name="Jarju S."/>
            <person name="Secka A."/>
            <person name="Antonio M."/>
            <person name="Oren A."/>
            <person name="Chaudhuri R.R."/>
            <person name="La Ragione R."/>
            <person name="Hildebrand F."/>
            <person name="Pallen M.J."/>
        </authorList>
    </citation>
    <scope>NUCLEOTIDE SEQUENCE</scope>
    <source>
        <strain evidence="4">USAMLcec2-132</strain>
    </source>
</reference>
<dbReference type="Gene3D" id="3.40.630.30">
    <property type="match status" value="1"/>
</dbReference>
<sequence>MLYEKKKITLKDGREAVLKAPDPSEAAAMLRFVKTLASETEFILRYPEECTETDEQEAAFLESVNQSPTDLMIVCTVDGEIAGNCQISFQKRLKIAHRAEIAIGVLQKYWGLGIGTALLAELERAAERKGILQLELEYIEGNERGKALYEKTGFVPVGERPDAIRLRDGSMRNIIMMIKRR</sequence>
<keyword evidence="2" id="KW-0012">Acyltransferase</keyword>
<dbReference type="Proteomes" id="UP000823891">
    <property type="component" value="Unassembled WGS sequence"/>
</dbReference>
<protein>
    <submittedName>
        <fullName evidence="4">GNAT family N-acetyltransferase</fullName>
    </submittedName>
</protein>
<dbReference type="PANTHER" id="PTHR43877">
    <property type="entry name" value="AMINOALKYLPHOSPHONATE N-ACETYLTRANSFERASE-RELATED-RELATED"/>
    <property type="match status" value="1"/>
</dbReference>
<dbReference type="Pfam" id="PF00583">
    <property type="entry name" value="Acetyltransf_1"/>
    <property type="match status" value="1"/>
</dbReference>
<dbReference type="InterPro" id="IPR050832">
    <property type="entry name" value="Bact_Acetyltransf"/>
</dbReference>
<reference evidence="4" key="2">
    <citation type="submission" date="2021-04" db="EMBL/GenBank/DDBJ databases">
        <authorList>
            <person name="Gilroy R."/>
        </authorList>
    </citation>
    <scope>NUCLEOTIDE SEQUENCE</scope>
    <source>
        <strain evidence="4">USAMLcec2-132</strain>
    </source>
</reference>
<comment type="caution">
    <text evidence="4">The sequence shown here is derived from an EMBL/GenBank/DDBJ whole genome shotgun (WGS) entry which is preliminary data.</text>
</comment>
<accession>A0A9D2SPK0</accession>
<evidence type="ECO:0000259" key="3">
    <source>
        <dbReference type="PROSITE" id="PS51186"/>
    </source>
</evidence>
<dbReference type="AlphaFoldDB" id="A0A9D2SPK0"/>
<dbReference type="InterPro" id="IPR016181">
    <property type="entry name" value="Acyl_CoA_acyltransferase"/>
</dbReference>
<evidence type="ECO:0000256" key="1">
    <source>
        <dbReference type="ARBA" id="ARBA00022679"/>
    </source>
</evidence>
<proteinExistence type="predicted"/>
<evidence type="ECO:0000313" key="5">
    <source>
        <dbReference type="Proteomes" id="UP000823891"/>
    </source>
</evidence>
<dbReference type="EMBL" id="DWWS01000013">
    <property type="protein sequence ID" value="HJC22532.1"/>
    <property type="molecule type" value="Genomic_DNA"/>
</dbReference>
<dbReference type="SUPFAM" id="SSF55729">
    <property type="entry name" value="Acyl-CoA N-acyltransferases (Nat)"/>
    <property type="match status" value="1"/>
</dbReference>
<dbReference type="PROSITE" id="PS51186">
    <property type="entry name" value="GNAT"/>
    <property type="match status" value="1"/>
</dbReference>
<dbReference type="InterPro" id="IPR000182">
    <property type="entry name" value="GNAT_dom"/>
</dbReference>
<dbReference type="CDD" id="cd04301">
    <property type="entry name" value="NAT_SF"/>
    <property type="match status" value="1"/>
</dbReference>
<keyword evidence="1" id="KW-0808">Transferase</keyword>
<dbReference type="GO" id="GO:0016747">
    <property type="term" value="F:acyltransferase activity, transferring groups other than amino-acyl groups"/>
    <property type="evidence" value="ECO:0007669"/>
    <property type="project" value="InterPro"/>
</dbReference>
<dbReference type="PANTHER" id="PTHR43877:SF2">
    <property type="entry name" value="AMINOALKYLPHOSPHONATE N-ACETYLTRANSFERASE-RELATED"/>
    <property type="match status" value="1"/>
</dbReference>
<name>A0A9D2SPK0_9FIRM</name>
<evidence type="ECO:0000313" key="4">
    <source>
        <dbReference type="EMBL" id="HJC22532.1"/>
    </source>
</evidence>
<feature type="domain" description="N-acetyltransferase" evidence="3">
    <location>
        <begin position="28"/>
        <end position="181"/>
    </location>
</feature>